<keyword evidence="6" id="KW-0503">Monooxygenase</keyword>
<comment type="similarity">
    <text evidence="2">Belongs to the cytochrome P450 family.</text>
</comment>
<dbReference type="SUPFAM" id="SSF48264">
    <property type="entry name" value="Cytochrome P450"/>
    <property type="match status" value="1"/>
</dbReference>
<proteinExistence type="inferred from homology"/>
<dbReference type="PRINTS" id="PR00465">
    <property type="entry name" value="EP450IV"/>
</dbReference>
<evidence type="ECO:0000256" key="5">
    <source>
        <dbReference type="ARBA" id="ARBA00023004"/>
    </source>
</evidence>
<protein>
    <recommendedName>
        <fullName evidence="10">Cytochrome P450</fullName>
    </recommendedName>
</protein>
<evidence type="ECO:0000313" key="9">
    <source>
        <dbReference type="Proteomes" id="UP001251528"/>
    </source>
</evidence>
<evidence type="ECO:0000256" key="4">
    <source>
        <dbReference type="ARBA" id="ARBA00022723"/>
    </source>
</evidence>
<organism evidence="8 9">
    <name type="scientific">Conoideocrella luteorostrata</name>
    <dbReference type="NCBI Taxonomy" id="1105319"/>
    <lineage>
        <taxon>Eukaryota</taxon>
        <taxon>Fungi</taxon>
        <taxon>Dikarya</taxon>
        <taxon>Ascomycota</taxon>
        <taxon>Pezizomycotina</taxon>
        <taxon>Sordariomycetes</taxon>
        <taxon>Hypocreomycetidae</taxon>
        <taxon>Hypocreales</taxon>
        <taxon>Clavicipitaceae</taxon>
        <taxon>Conoideocrella</taxon>
    </lineage>
</organism>
<dbReference type="InterPro" id="IPR002403">
    <property type="entry name" value="Cyt_P450_E_grp-IV"/>
</dbReference>
<comment type="cofactor">
    <cofactor evidence="1 7">
        <name>heme</name>
        <dbReference type="ChEBI" id="CHEBI:30413"/>
    </cofactor>
</comment>
<gene>
    <name evidence="8" type="ORF">QQS21_002112</name>
</gene>
<dbReference type="InterPro" id="IPR050529">
    <property type="entry name" value="CYP450_sterol_14alpha_dmase"/>
</dbReference>
<sequence>MTQGGLMNFRAVNRFLDNFQNFFAAQITAFPVGEWVADVRVFEFLKLNVSTAATGSVLGSRVFDINSEFIEAFWEFEPFGESLSFGLPKWLNRKGVAARERFRLMCCKWFEAVDQEYDWDGSSAGDSPEWEPILGARVSRELAKWAKSFDFSIDSVGAAYGLLLFGLHANTVPTCAWMVFEIIKDPALYRAVMEEISQAQITDSPQTGALNYQTLASMPLLQSVYTEVLRVHTSILLTRTATEEVTLGGTPNHPASEFWAYRHVKSLEKTYDACETPNQFEFSMAGRDDCLFPFGGGRNICPGRNMAKPEVLLTVAIIFSRFEVEFIGWINSDGSHSDRPAADNQGYASAVITPPDKEMIVKWRRTW</sequence>
<dbReference type="GO" id="GO:0008395">
    <property type="term" value="F:steroid hydroxylase activity"/>
    <property type="evidence" value="ECO:0007669"/>
    <property type="project" value="TreeGrafter"/>
</dbReference>
<accession>A0AAJ0CVW3</accession>
<dbReference type="Pfam" id="PF00067">
    <property type="entry name" value="p450"/>
    <property type="match status" value="1"/>
</dbReference>
<evidence type="ECO:0000256" key="1">
    <source>
        <dbReference type="ARBA" id="ARBA00001971"/>
    </source>
</evidence>
<dbReference type="Proteomes" id="UP001251528">
    <property type="component" value="Unassembled WGS sequence"/>
</dbReference>
<dbReference type="InterPro" id="IPR036396">
    <property type="entry name" value="Cyt_P450_sf"/>
</dbReference>
<dbReference type="InterPro" id="IPR001128">
    <property type="entry name" value="Cyt_P450"/>
</dbReference>
<dbReference type="GO" id="GO:0020037">
    <property type="term" value="F:heme binding"/>
    <property type="evidence" value="ECO:0007669"/>
    <property type="project" value="InterPro"/>
</dbReference>
<comment type="caution">
    <text evidence="8">The sequence shown here is derived from an EMBL/GenBank/DDBJ whole genome shotgun (WGS) entry which is preliminary data.</text>
</comment>
<keyword evidence="6" id="KW-0560">Oxidoreductase</keyword>
<dbReference type="AlphaFoldDB" id="A0AAJ0CVW3"/>
<evidence type="ECO:0000313" key="8">
    <source>
        <dbReference type="EMBL" id="KAK2609331.1"/>
    </source>
</evidence>
<evidence type="ECO:0000256" key="7">
    <source>
        <dbReference type="PIRSR" id="PIRSR602403-1"/>
    </source>
</evidence>
<dbReference type="PANTHER" id="PTHR24304:SF2">
    <property type="entry name" value="24-HYDROXYCHOLESTEROL 7-ALPHA-HYDROXYLASE"/>
    <property type="match status" value="1"/>
</dbReference>
<name>A0AAJ0CVW3_9HYPO</name>
<keyword evidence="3 7" id="KW-0349">Heme</keyword>
<keyword evidence="5 7" id="KW-0408">Iron</keyword>
<dbReference type="Gene3D" id="1.10.630.10">
    <property type="entry name" value="Cytochrome P450"/>
    <property type="match status" value="1"/>
</dbReference>
<keyword evidence="9" id="KW-1185">Reference proteome</keyword>
<dbReference type="EMBL" id="JASWJB010000024">
    <property type="protein sequence ID" value="KAK2609331.1"/>
    <property type="molecule type" value="Genomic_DNA"/>
</dbReference>
<dbReference type="PANTHER" id="PTHR24304">
    <property type="entry name" value="CYTOCHROME P450 FAMILY 7"/>
    <property type="match status" value="1"/>
</dbReference>
<evidence type="ECO:0008006" key="10">
    <source>
        <dbReference type="Google" id="ProtNLM"/>
    </source>
</evidence>
<keyword evidence="4 7" id="KW-0479">Metal-binding</keyword>
<evidence type="ECO:0000256" key="6">
    <source>
        <dbReference type="ARBA" id="ARBA00023033"/>
    </source>
</evidence>
<feature type="binding site" description="axial binding residue" evidence="7">
    <location>
        <position position="301"/>
    </location>
    <ligand>
        <name>heme</name>
        <dbReference type="ChEBI" id="CHEBI:30413"/>
    </ligand>
    <ligandPart>
        <name>Fe</name>
        <dbReference type="ChEBI" id="CHEBI:18248"/>
    </ligandPart>
</feature>
<dbReference type="GO" id="GO:0005506">
    <property type="term" value="F:iron ion binding"/>
    <property type="evidence" value="ECO:0007669"/>
    <property type="project" value="InterPro"/>
</dbReference>
<evidence type="ECO:0000256" key="3">
    <source>
        <dbReference type="ARBA" id="ARBA00022617"/>
    </source>
</evidence>
<dbReference type="GO" id="GO:0016705">
    <property type="term" value="F:oxidoreductase activity, acting on paired donors, with incorporation or reduction of molecular oxygen"/>
    <property type="evidence" value="ECO:0007669"/>
    <property type="project" value="InterPro"/>
</dbReference>
<reference evidence="8" key="1">
    <citation type="submission" date="2023-06" db="EMBL/GenBank/DDBJ databases">
        <title>Conoideocrella luteorostrata (Hypocreales: Clavicipitaceae), a potential biocontrol fungus for elongate hemlock scale in United States Christmas tree production areas.</title>
        <authorList>
            <person name="Barrett H."/>
            <person name="Lovett B."/>
            <person name="Macias A.M."/>
            <person name="Stajich J.E."/>
            <person name="Kasson M.T."/>
        </authorList>
    </citation>
    <scope>NUCLEOTIDE SEQUENCE</scope>
    <source>
        <strain evidence="8">ARSEF 14590</strain>
    </source>
</reference>
<evidence type="ECO:0000256" key="2">
    <source>
        <dbReference type="ARBA" id="ARBA00010617"/>
    </source>
</evidence>